<evidence type="ECO:0000313" key="5">
    <source>
        <dbReference type="Proteomes" id="UP000178759"/>
    </source>
</evidence>
<dbReference type="InterPro" id="IPR002931">
    <property type="entry name" value="Transglutaminase-like"/>
</dbReference>
<feature type="transmembrane region" description="Helical" evidence="1">
    <location>
        <begin position="567"/>
        <end position="588"/>
    </location>
</feature>
<evidence type="ECO:0000256" key="2">
    <source>
        <dbReference type="SAM" id="SignalP"/>
    </source>
</evidence>
<keyword evidence="1" id="KW-1133">Transmembrane helix</keyword>
<dbReference type="EMBL" id="MFJV01000001">
    <property type="protein sequence ID" value="OGG23612.1"/>
    <property type="molecule type" value="Genomic_DNA"/>
</dbReference>
<gene>
    <name evidence="4" type="ORF">A3A79_00115</name>
</gene>
<dbReference type="PANTHER" id="PTHR33490:SF6">
    <property type="entry name" value="SLL1049 PROTEIN"/>
    <property type="match status" value="1"/>
</dbReference>
<dbReference type="Proteomes" id="UP000178759">
    <property type="component" value="Unassembled WGS sequence"/>
</dbReference>
<dbReference type="Gene3D" id="3.10.620.30">
    <property type="match status" value="1"/>
</dbReference>
<organism evidence="4 5">
    <name type="scientific">Candidatus Gottesmanbacteria bacterium RIFCSPLOWO2_01_FULL_43_11b</name>
    <dbReference type="NCBI Taxonomy" id="1798392"/>
    <lineage>
        <taxon>Bacteria</taxon>
        <taxon>Candidatus Gottesmaniibacteriota</taxon>
    </lineage>
</organism>
<dbReference type="SUPFAM" id="SSF54001">
    <property type="entry name" value="Cysteine proteinases"/>
    <property type="match status" value="1"/>
</dbReference>
<accession>A0A1F6AGP5</accession>
<dbReference type="SMART" id="SM00460">
    <property type="entry name" value="TGc"/>
    <property type="match status" value="1"/>
</dbReference>
<reference evidence="4 5" key="1">
    <citation type="journal article" date="2016" name="Nat. Commun.">
        <title>Thousands of microbial genomes shed light on interconnected biogeochemical processes in an aquifer system.</title>
        <authorList>
            <person name="Anantharaman K."/>
            <person name="Brown C.T."/>
            <person name="Hug L.A."/>
            <person name="Sharon I."/>
            <person name="Castelle C.J."/>
            <person name="Probst A.J."/>
            <person name="Thomas B.C."/>
            <person name="Singh A."/>
            <person name="Wilkins M.J."/>
            <person name="Karaoz U."/>
            <person name="Brodie E.L."/>
            <person name="Williams K.H."/>
            <person name="Hubbard S.S."/>
            <person name="Banfield J.F."/>
        </authorList>
    </citation>
    <scope>NUCLEOTIDE SEQUENCE [LARGE SCALE GENOMIC DNA]</scope>
</reference>
<keyword evidence="1" id="KW-0812">Transmembrane</keyword>
<keyword evidence="2" id="KW-0732">Signal</keyword>
<proteinExistence type="predicted"/>
<feature type="chain" id="PRO_5009522971" description="Transglutaminase-like domain-containing protein" evidence="2">
    <location>
        <begin position="23"/>
        <end position="593"/>
    </location>
</feature>
<dbReference type="PANTHER" id="PTHR33490">
    <property type="entry name" value="BLR5614 PROTEIN-RELATED"/>
    <property type="match status" value="1"/>
</dbReference>
<evidence type="ECO:0000256" key="1">
    <source>
        <dbReference type="SAM" id="Phobius"/>
    </source>
</evidence>
<sequence>MIKRIIFSLFIFLFLLTSKIYAAGEFQADYNVNYAISPIGTTIVTQNVTLTNKLTNLYPKRYNITIDSDKIKNVIATDEVGAITPTIALKDGKTEIGIDFNTQNAGVGKKTLFTLRYEHGDVAHKNGRIWEILIPGVENDQDLGNYTTTLSVPSSFGPVAYLNPRPNHGAWTKEQMVQGGIVAAYGDEQVFALTLSYYLENNSVASNDLEVALPPDTAFQSVTIDSISPQPKTVIRDADGNWLARYNVNPGQKLEITANLTVRIYLTPKKDWVAESINPDDYLSPSRYWEVYDARITKLAQTYRTPRQIYDYVVTSLSYDYQRVTQNPTRLGAVGVLVNPKSAICMEFTDLFIAIARAAGIPAREVVGYAHTTNSKLRPLSLVSDVLHAWPEYYDSDRNIWVPVDPTWANTTGGVDYFNTLDFNHIVFAIHGKSSELPYPAGFYRNAAKSGKDVQVSFVETKPDEITAGPLTITIDFPDKVTGGIRSAGHVYVKNESGNSISQANISVESKVGNINLSKVEKNIPPYASVDIPIEIKTTSFSLMEEGRLIVNVDGQIETHSFIVRPIYWIFLPYVAVVAGGMILFVLWKYLRR</sequence>
<name>A0A1F6AGP5_9BACT</name>
<dbReference type="InterPro" id="IPR038765">
    <property type="entry name" value="Papain-like_cys_pep_sf"/>
</dbReference>
<dbReference type="Pfam" id="PF01841">
    <property type="entry name" value="Transglut_core"/>
    <property type="match status" value="1"/>
</dbReference>
<feature type="domain" description="Transglutaminase-like" evidence="3">
    <location>
        <begin position="337"/>
        <end position="408"/>
    </location>
</feature>
<evidence type="ECO:0000313" key="4">
    <source>
        <dbReference type="EMBL" id="OGG23612.1"/>
    </source>
</evidence>
<comment type="caution">
    <text evidence="4">The sequence shown here is derived from an EMBL/GenBank/DDBJ whole genome shotgun (WGS) entry which is preliminary data.</text>
</comment>
<dbReference type="STRING" id="1798392.A3A79_00115"/>
<protein>
    <recommendedName>
        <fullName evidence="3">Transglutaminase-like domain-containing protein</fullName>
    </recommendedName>
</protein>
<evidence type="ECO:0000259" key="3">
    <source>
        <dbReference type="SMART" id="SM00460"/>
    </source>
</evidence>
<keyword evidence="1" id="KW-0472">Membrane</keyword>
<dbReference type="AlphaFoldDB" id="A0A1F6AGP5"/>
<feature type="signal peptide" evidence="2">
    <location>
        <begin position="1"/>
        <end position="22"/>
    </location>
</feature>